<evidence type="ECO:0000256" key="1">
    <source>
        <dbReference type="SAM" id="MobiDB-lite"/>
    </source>
</evidence>
<dbReference type="PANTHER" id="PTHR11750:SF26">
    <property type="entry name" value="PROTEIN N-TERMINAL AMIDASE"/>
    <property type="match status" value="1"/>
</dbReference>
<proteinExistence type="predicted"/>
<feature type="region of interest" description="Disordered" evidence="1">
    <location>
        <begin position="102"/>
        <end position="124"/>
    </location>
</feature>
<dbReference type="AlphaFoldDB" id="A0A0J8UCA2"/>
<accession>A0A0J8UCA2</accession>
<sequence length="124" mass="13942">MRIATLQFSPRLRDVDGNIERGEEILNKWEQSHGDEARKLDLLVLPEMAFTGYNFSSLETIKPYLEPTRSGPTAKWARSTARRLGCVVCVGYPEVPLLIKLGPDVGAKSPPETEDSNLWNQRNS</sequence>
<dbReference type="PROSITE" id="PS50263">
    <property type="entry name" value="CN_HYDROLASE"/>
    <property type="match status" value="1"/>
</dbReference>
<organism evidence="3 4">
    <name type="scientific">Coccidioides immitis H538.4</name>
    <dbReference type="NCBI Taxonomy" id="396776"/>
    <lineage>
        <taxon>Eukaryota</taxon>
        <taxon>Fungi</taxon>
        <taxon>Dikarya</taxon>
        <taxon>Ascomycota</taxon>
        <taxon>Pezizomycotina</taxon>
        <taxon>Eurotiomycetes</taxon>
        <taxon>Eurotiomycetidae</taxon>
        <taxon>Onygenales</taxon>
        <taxon>Onygenaceae</taxon>
        <taxon>Coccidioides</taxon>
    </lineage>
</organism>
<reference evidence="4" key="1">
    <citation type="journal article" date="2010" name="Genome Res.">
        <title>Population genomic sequencing of Coccidioides fungi reveals recent hybridization and transposon control.</title>
        <authorList>
            <person name="Neafsey D.E."/>
            <person name="Barker B.M."/>
            <person name="Sharpton T.J."/>
            <person name="Stajich J.E."/>
            <person name="Park D.J."/>
            <person name="Whiston E."/>
            <person name="Hung C.-Y."/>
            <person name="McMahan C."/>
            <person name="White J."/>
            <person name="Sykes S."/>
            <person name="Heiman D."/>
            <person name="Young S."/>
            <person name="Zeng Q."/>
            <person name="Abouelleil A."/>
            <person name="Aftuck L."/>
            <person name="Bessette D."/>
            <person name="Brown A."/>
            <person name="FitzGerald M."/>
            <person name="Lui A."/>
            <person name="Macdonald J.P."/>
            <person name="Priest M."/>
            <person name="Orbach M.J."/>
            <person name="Galgiani J.N."/>
            <person name="Kirkland T.N."/>
            <person name="Cole G.T."/>
            <person name="Birren B.W."/>
            <person name="Henn M.R."/>
            <person name="Taylor J.W."/>
            <person name="Rounsley S.D."/>
        </authorList>
    </citation>
    <scope>NUCLEOTIDE SEQUENCE [LARGE SCALE GENOMIC DNA]</scope>
    <source>
        <strain evidence="4">H538.4</strain>
    </source>
</reference>
<evidence type="ECO:0000313" key="4">
    <source>
        <dbReference type="Proteomes" id="UP000054563"/>
    </source>
</evidence>
<dbReference type="EMBL" id="DS016986">
    <property type="protein sequence ID" value="KMU84848.1"/>
    <property type="molecule type" value="Genomic_DNA"/>
</dbReference>
<dbReference type="VEuPathDB" id="FungiDB:CIHG_02632"/>
<dbReference type="Gene3D" id="3.60.110.10">
    <property type="entry name" value="Carbon-nitrogen hydrolase"/>
    <property type="match status" value="1"/>
</dbReference>
<dbReference type="SUPFAM" id="SSF56317">
    <property type="entry name" value="Carbon-nitrogen hydrolase"/>
    <property type="match status" value="1"/>
</dbReference>
<dbReference type="Proteomes" id="UP000054563">
    <property type="component" value="Unassembled WGS sequence"/>
</dbReference>
<feature type="domain" description="CN hydrolase" evidence="2">
    <location>
        <begin position="1"/>
        <end position="124"/>
    </location>
</feature>
<dbReference type="STRING" id="396776.A0A0J8UCA2"/>
<dbReference type="Pfam" id="PF00795">
    <property type="entry name" value="CN_hydrolase"/>
    <property type="match status" value="1"/>
</dbReference>
<dbReference type="InterPro" id="IPR036526">
    <property type="entry name" value="C-N_Hydrolase_sf"/>
</dbReference>
<dbReference type="InterPro" id="IPR039703">
    <property type="entry name" value="Nta1"/>
</dbReference>
<dbReference type="PANTHER" id="PTHR11750">
    <property type="entry name" value="PROTEIN N-TERMINAL AMIDASE"/>
    <property type="match status" value="1"/>
</dbReference>
<protein>
    <recommendedName>
        <fullName evidence="2">CN hydrolase domain-containing protein</fullName>
    </recommendedName>
</protein>
<dbReference type="GO" id="GO:0008418">
    <property type="term" value="F:protein-N-terminal asparagine amidohydrolase activity"/>
    <property type="evidence" value="ECO:0007669"/>
    <property type="project" value="InterPro"/>
</dbReference>
<name>A0A0J8UCA2_COCIT</name>
<gene>
    <name evidence="3" type="ORF">CIHG_02632</name>
</gene>
<evidence type="ECO:0000259" key="2">
    <source>
        <dbReference type="PROSITE" id="PS50263"/>
    </source>
</evidence>
<dbReference type="GO" id="GO:0070773">
    <property type="term" value="F:protein-N-terminal glutamine amidohydrolase activity"/>
    <property type="evidence" value="ECO:0007669"/>
    <property type="project" value="InterPro"/>
</dbReference>
<evidence type="ECO:0000313" key="3">
    <source>
        <dbReference type="EMBL" id="KMU84848.1"/>
    </source>
</evidence>
<dbReference type="OrthoDB" id="201515at2759"/>
<dbReference type="GO" id="GO:0030163">
    <property type="term" value="P:protein catabolic process"/>
    <property type="evidence" value="ECO:0007669"/>
    <property type="project" value="TreeGrafter"/>
</dbReference>
<dbReference type="InterPro" id="IPR003010">
    <property type="entry name" value="C-N_Hydrolase"/>
</dbReference>